<gene>
    <name evidence="1" type="ORF">L6164_033144</name>
</gene>
<dbReference type="Proteomes" id="UP000828941">
    <property type="component" value="Chromosome 13"/>
</dbReference>
<organism evidence="1 2">
    <name type="scientific">Bauhinia variegata</name>
    <name type="common">Purple orchid tree</name>
    <name type="synonym">Phanera variegata</name>
    <dbReference type="NCBI Taxonomy" id="167791"/>
    <lineage>
        <taxon>Eukaryota</taxon>
        <taxon>Viridiplantae</taxon>
        <taxon>Streptophyta</taxon>
        <taxon>Embryophyta</taxon>
        <taxon>Tracheophyta</taxon>
        <taxon>Spermatophyta</taxon>
        <taxon>Magnoliopsida</taxon>
        <taxon>eudicotyledons</taxon>
        <taxon>Gunneridae</taxon>
        <taxon>Pentapetalae</taxon>
        <taxon>rosids</taxon>
        <taxon>fabids</taxon>
        <taxon>Fabales</taxon>
        <taxon>Fabaceae</taxon>
        <taxon>Cercidoideae</taxon>
        <taxon>Cercideae</taxon>
        <taxon>Bauhiniinae</taxon>
        <taxon>Bauhinia</taxon>
    </lineage>
</organism>
<evidence type="ECO:0000313" key="1">
    <source>
        <dbReference type="EMBL" id="KAI4299713.1"/>
    </source>
</evidence>
<keyword evidence="2" id="KW-1185">Reference proteome</keyword>
<accession>A0ACB9KRP7</accession>
<evidence type="ECO:0000313" key="2">
    <source>
        <dbReference type="Proteomes" id="UP000828941"/>
    </source>
</evidence>
<name>A0ACB9KRP7_BAUVA</name>
<reference evidence="1 2" key="1">
    <citation type="journal article" date="2022" name="DNA Res.">
        <title>Chromosomal-level genome assembly of the orchid tree Bauhinia variegata (Leguminosae; Cercidoideae) supports the allotetraploid origin hypothesis of Bauhinia.</title>
        <authorList>
            <person name="Zhong Y."/>
            <person name="Chen Y."/>
            <person name="Zheng D."/>
            <person name="Pang J."/>
            <person name="Liu Y."/>
            <person name="Luo S."/>
            <person name="Meng S."/>
            <person name="Qian L."/>
            <person name="Wei D."/>
            <person name="Dai S."/>
            <person name="Zhou R."/>
        </authorList>
    </citation>
    <scope>NUCLEOTIDE SEQUENCE [LARGE SCALE GENOMIC DNA]</scope>
    <source>
        <strain evidence="1">BV-YZ2020</strain>
    </source>
</reference>
<protein>
    <submittedName>
        <fullName evidence="1">Uncharacterized protein</fullName>
    </submittedName>
</protein>
<comment type="caution">
    <text evidence="1">The sequence shown here is derived from an EMBL/GenBank/DDBJ whole genome shotgun (WGS) entry which is preliminary data.</text>
</comment>
<proteinExistence type="predicted"/>
<dbReference type="EMBL" id="CM039438">
    <property type="protein sequence ID" value="KAI4299713.1"/>
    <property type="molecule type" value="Genomic_DNA"/>
</dbReference>
<sequence length="228" mass="25866">MRTVVDLMNLSPSVPLSGDIPERVWKGKDVSYKHLRVFGCRAFVHIPRDERFKLDEKSKQCIFLGYDQTIEDIEKEDKPKPIARNDSVYEPELPTRDVNDGGDANTNDGYTDADMACDVDSRKSTSRYMMTFVGGAVSWQSKLKKCVAMSSTKAEYITITEAGKELLWMKRFLAVPLDKRCMEGKQFSLEKIHTDDNDSDMMTKTLPMGKFATCRMKAGMVVYDPISS</sequence>